<dbReference type="InterPro" id="IPR050155">
    <property type="entry name" value="HAD-like_hydrolase_sf"/>
</dbReference>
<dbReference type="SFLD" id="SFLDG01129">
    <property type="entry name" value="C1.5:_HAD__Beta-PGM__Phosphata"/>
    <property type="match status" value="1"/>
</dbReference>
<dbReference type="Pfam" id="PF12710">
    <property type="entry name" value="HAD"/>
    <property type="match status" value="1"/>
</dbReference>
<sequence length="241" mass="25712">MRGLYDLCVRTLVLWDIDHTLISIGELSDEIYGDVFRRVTRRPLEKLADMTGRTDLAITADTLRLHGIEPTDELMRTFAETLAAAFSARQDDIRTRGRALPGARAALEALERRGDVLQSVLTGNMRPIAVCKLAVFGLDGFVDFEAGAYGLDDAERPPLVKLAQARAEGRYGETFDATTTVLVGDTPNDVLAGHEGGARVVAVATGASDASALRAAGAELVLESLADTDAVVRAVLDVSGS</sequence>
<protein>
    <submittedName>
        <fullName evidence="1">Phosphoglycolate phosphatase, HAD superfamily</fullName>
    </submittedName>
</protein>
<reference evidence="2" key="1">
    <citation type="submission" date="2017-06" db="EMBL/GenBank/DDBJ databases">
        <authorList>
            <person name="Varghese N."/>
            <person name="Submissions S."/>
        </authorList>
    </citation>
    <scope>NUCLEOTIDE SEQUENCE [LARGE SCALE GENOMIC DNA]</scope>
    <source>
        <strain evidence="2">DSM 44485</strain>
    </source>
</reference>
<dbReference type="Proteomes" id="UP000198420">
    <property type="component" value="Unassembled WGS sequence"/>
</dbReference>
<dbReference type="AlphaFoldDB" id="A0A239HH68"/>
<dbReference type="SFLD" id="SFLDS00003">
    <property type="entry name" value="Haloacid_Dehalogenase"/>
    <property type="match status" value="1"/>
</dbReference>
<accession>A0A239HH68</accession>
<organism evidence="1 2">
    <name type="scientific">Actinomadura mexicana</name>
    <dbReference type="NCBI Taxonomy" id="134959"/>
    <lineage>
        <taxon>Bacteria</taxon>
        <taxon>Bacillati</taxon>
        <taxon>Actinomycetota</taxon>
        <taxon>Actinomycetes</taxon>
        <taxon>Streptosporangiales</taxon>
        <taxon>Thermomonosporaceae</taxon>
        <taxon>Actinomadura</taxon>
    </lineage>
</organism>
<name>A0A239HH68_9ACTN</name>
<dbReference type="InterPro" id="IPR036412">
    <property type="entry name" value="HAD-like_sf"/>
</dbReference>
<dbReference type="SUPFAM" id="SSF56784">
    <property type="entry name" value="HAD-like"/>
    <property type="match status" value="1"/>
</dbReference>
<evidence type="ECO:0000313" key="2">
    <source>
        <dbReference type="Proteomes" id="UP000198420"/>
    </source>
</evidence>
<dbReference type="InterPro" id="IPR023198">
    <property type="entry name" value="PGP-like_dom2"/>
</dbReference>
<dbReference type="PANTHER" id="PTHR43434">
    <property type="entry name" value="PHOSPHOGLYCOLATE PHOSPHATASE"/>
    <property type="match status" value="1"/>
</dbReference>
<dbReference type="PANTHER" id="PTHR43434:SF1">
    <property type="entry name" value="PHOSPHOGLYCOLATE PHOSPHATASE"/>
    <property type="match status" value="1"/>
</dbReference>
<dbReference type="Gene3D" id="3.40.50.1000">
    <property type="entry name" value="HAD superfamily/HAD-like"/>
    <property type="match status" value="1"/>
</dbReference>
<dbReference type="EMBL" id="FZNP01000031">
    <property type="protein sequence ID" value="SNS80491.1"/>
    <property type="molecule type" value="Genomic_DNA"/>
</dbReference>
<gene>
    <name evidence="1" type="ORF">SAMN06265355_13120</name>
</gene>
<keyword evidence="2" id="KW-1185">Reference proteome</keyword>
<dbReference type="GO" id="GO:0008967">
    <property type="term" value="F:phosphoglycolate phosphatase activity"/>
    <property type="evidence" value="ECO:0007669"/>
    <property type="project" value="TreeGrafter"/>
</dbReference>
<proteinExistence type="predicted"/>
<dbReference type="GO" id="GO:0005829">
    <property type="term" value="C:cytosol"/>
    <property type="evidence" value="ECO:0007669"/>
    <property type="project" value="TreeGrafter"/>
</dbReference>
<dbReference type="GO" id="GO:0006281">
    <property type="term" value="P:DNA repair"/>
    <property type="evidence" value="ECO:0007669"/>
    <property type="project" value="TreeGrafter"/>
</dbReference>
<dbReference type="Gene3D" id="1.10.150.240">
    <property type="entry name" value="Putative phosphatase, domain 2"/>
    <property type="match status" value="1"/>
</dbReference>
<dbReference type="InterPro" id="IPR023214">
    <property type="entry name" value="HAD_sf"/>
</dbReference>
<evidence type="ECO:0000313" key="1">
    <source>
        <dbReference type="EMBL" id="SNS80491.1"/>
    </source>
</evidence>